<keyword evidence="3" id="KW-1185">Reference proteome</keyword>
<feature type="domain" description="Putative DnaT-like" evidence="1">
    <location>
        <begin position="4"/>
        <end position="148"/>
    </location>
</feature>
<dbReference type="Pfam" id="PF20557">
    <property type="entry name" value="DnaT_2"/>
    <property type="match status" value="1"/>
</dbReference>
<gene>
    <name evidence="2" type="ORF">FHS21_001332</name>
</gene>
<evidence type="ECO:0000313" key="3">
    <source>
        <dbReference type="Proteomes" id="UP000554520"/>
    </source>
</evidence>
<dbReference type="RefSeq" id="WP_183661344.1">
    <property type="nucleotide sequence ID" value="NZ_JACHXN010000003.1"/>
</dbReference>
<sequence>MAGYGSNEQFATWLTDNGYTLPEDAPAPEVLRQRGSQYIDAVYGDRFIGVVASFDQERAWPRVGASLRGTAIPSDVVPLAVIYASFFAAFADATNPGSLVVTGSASTGIVREKVGELEVQYSNAQSDGTATFITPLISTVDGMLAPYLRNLNAPCLLIRSIGC</sequence>
<name>A0A839U887_9HYPH</name>
<dbReference type="InterPro" id="IPR046787">
    <property type="entry name" value="DnaT_2"/>
</dbReference>
<dbReference type="EMBL" id="JACHXN010000003">
    <property type="protein sequence ID" value="MBB3144931.1"/>
    <property type="molecule type" value="Genomic_DNA"/>
</dbReference>
<dbReference type="Proteomes" id="UP000554520">
    <property type="component" value="Unassembled WGS sequence"/>
</dbReference>
<organism evidence="2 3">
    <name type="scientific">Phyllobacterium trifolii</name>
    <dbReference type="NCBI Taxonomy" id="300193"/>
    <lineage>
        <taxon>Bacteria</taxon>
        <taxon>Pseudomonadati</taxon>
        <taxon>Pseudomonadota</taxon>
        <taxon>Alphaproteobacteria</taxon>
        <taxon>Hyphomicrobiales</taxon>
        <taxon>Phyllobacteriaceae</taxon>
        <taxon>Phyllobacterium</taxon>
    </lineage>
</organism>
<accession>A0A839U887</accession>
<evidence type="ECO:0000313" key="2">
    <source>
        <dbReference type="EMBL" id="MBB3144931.1"/>
    </source>
</evidence>
<proteinExistence type="predicted"/>
<protein>
    <recommendedName>
        <fullName evidence="1">Putative DnaT-like domain-containing protein</fullName>
    </recommendedName>
</protein>
<dbReference type="AlphaFoldDB" id="A0A839U887"/>
<evidence type="ECO:0000259" key="1">
    <source>
        <dbReference type="Pfam" id="PF20557"/>
    </source>
</evidence>
<comment type="caution">
    <text evidence="2">The sequence shown here is derived from an EMBL/GenBank/DDBJ whole genome shotgun (WGS) entry which is preliminary data.</text>
</comment>
<reference evidence="2 3" key="1">
    <citation type="submission" date="2020-08" db="EMBL/GenBank/DDBJ databases">
        <title>Genomic Encyclopedia of Type Strains, Phase III (KMG-III): the genomes of soil and plant-associated and newly described type strains.</title>
        <authorList>
            <person name="Whitman W."/>
        </authorList>
    </citation>
    <scope>NUCLEOTIDE SEQUENCE [LARGE SCALE GENOMIC DNA]</scope>
    <source>
        <strain evidence="2 3">CECT 7015</strain>
    </source>
</reference>